<keyword evidence="2" id="KW-0812">Transmembrane</keyword>
<sequence>MPCLDRFSVAAATIESRLADGFGYVGMCVGSYPFRSILLALVMCASLVPGITMIKSESAAQKLYAPARWNRARDERELYSAIFGNQDIEKRTSSLLAYTSNDAQNLLDAEVINSLRSIHEGIIKMESVIATGDKKISFTFKDICKRSGSIGYESNCSFIGVVDLSQEEIKRIPASFYNNPRFGYIPVATFLGGRVESENSFVKSAAGLLLQYSIAETTDKSMMARWEEDFLKHVQTVAKEQGPSLPFKLAYEIEKSEEEELSKSTSSDIKLLIVSFVAVMAFTFIVMHSFMDKVASKAFLSFAACGAIGMAIGSSFGLMGYSQVKFNPVVAFVTFLLLGLGVDDSFVMVQAYHYTAEKLSKDATVKQRMELAFRTAGVSMFFTSLTDFLAFAVGATSNFLAVQGFCAYAAAGVAFMFVYQLLFVGALMALDSHREYSQVAWYWSVVGRGYLWPNLYKSDETPSNTNYVTADGHCRSQPETELLKRVARAYGRMLLEPVVSASILILFAGYLAVAVYGAANVGTGLDVRDLAASDSYWTIFISERFRLFNDYGPLYLIAFPSAVTDMSLPGERVKFLETAKKIEEDACFTPVPQGVWLRDFQEFVRKGGGDETLQGDAFYSSLSTWLQGNGKDYLKDMIVELKDGKVSSIKAFRIKVRQIPGTTTSGDKVGVPCMKKVRKILDEAFPPNKDVRPLTINDRDSLVFWEGSAIIVEQTVLNLIYAAAACFVVTVIIIPHPVLCFLAMIVVGMILVLGIGFSIDNVAHYVHAFMSSQAVVHSEDGRVLSLATRKAKAIDALERIGLPILAGDISTMIALLALLGSKSRIFFSFFCVTSSPPRARPLTAGWQILFAVLLLGCLHAVVLLPVVLGYFGPLIVLHEAPQAGQDDPVGALDEKDEQLPSNFNVAVVTVNGSSSQ</sequence>
<evidence type="ECO:0000259" key="3">
    <source>
        <dbReference type="PROSITE" id="PS50156"/>
    </source>
</evidence>
<reference evidence="4 6" key="1">
    <citation type="journal article" date="2012" name="Nature">
        <title>Algal genomes reveal evolutionary mosaicism and the fate of nucleomorphs.</title>
        <authorList>
            <consortium name="DOE Joint Genome Institute"/>
            <person name="Curtis B.A."/>
            <person name="Tanifuji G."/>
            <person name="Burki F."/>
            <person name="Gruber A."/>
            <person name="Irimia M."/>
            <person name="Maruyama S."/>
            <person name="Arias M.C."/>
            <person name="Ball S.G."/>
            <person name="Gile G.H."/>
            <person name="Hirakawa Y."/>
            <person name="Hopkins J.F."/>
            <person name="Kuo A."/>
            <person name="Rensing S.A."/>
            <person name="Schmutz J."/>
            <person name="Symeonidi A."/>
            <person name="Elias M."/>
            <person name="Eveleigh R.J."/>
            <person name="Herman E.K."/>
            <person name="Klute M.J."/>
            <person name="Nakayama T."/>
            <person name="Obornik M."/>
            <person name="Reyes-Prieto A."/>
            <person name="Armbrust E.V."/>
            <person name="Aves S.J."/>
            <person name="Beiko R.G."/>
            <person name="Coutinho P."/>
            <person name="Dacks J.B."/>
            <person name="Durnford D.G."/>
            <person name="Fast N.M."/>
            <person name="Green B.R."/>
            <person name="Grisdale C.J."/>
            <person name="Hempel F."/>
            <person name="Henrissat B."/>
            <person name="Hoppner M.P."/>
            <person name="Ishida K."/>
            <person name="Kim E."/>
            <person name="Koreny L."/>
            <person name="Kroth P.G."/>
            <person name="Liu Y."/>
            <person name="Malik S.B."/>
            <person name="Maier U.G."/>
            <person name="McRose D."/>
            <person name="Mock T."/>
            <person name="Neilson J.A."/>
            <person name="Onodera N.T."/>
            <person name="Poole A.M."/>
            <person name="Pritham E.J."/>
            <person name="Richards T.A."/>
            <person name="Rocap G."/>
            <person name="Roy S.W."/>
            <person name="Sarai C."/>
            <person name="Schaack S."/>
            <person name="Shirato S."/>
            <person name="Slamovits C.H."/>
            <person name="Spencer D.F."/>
            <person name="Suzuki S."/>
            <person name="Worden A.Z."/>
            <person name="Zauner S."/>
            <person name="Barry K."/>
            <person name="Bell C."/>
            <person name="Bharti A.K."/>
            <person name="Crow J.A."/>
            <person name="Grimwood J."/>
            <person name="Kramer R."/>
            <person name="Lindquist E."/>
            <person name="Lucas S."/>
            <person name="Salamov A."/>
            <person name="McFadden G.I."/>
            <person name="Lane C.E."/>
            <person name="Keeling P.J."/>
            <person name="Gray M.W."/>
            <person name="Grigoriev I.V."/>
            <person name="Archibald J.M."/>
        </authorList>
    </citation>
    <scope>NUCLEOTIDE SEQUENCE</scope>
    <source>
        <strain evidence="4 6">CCMP2712</strain>
    </source>
</reference>
<comment type="similarity">
    <text evidence="1">Belongs to the patched family.</text>
</comment>
<dbReference type="GeneID" id="17296068"/>
<dbReference type="OrthoDB" id="6510177at2759"/>
<feature type="transmembrane region" description="Helical" evidence="2">
    <location>
        <begin position="271"/>
        <end position="291"/>
    </location>
</feature>
<dbReference type="PANTHER" id="PTHR10796:SF92">
    <property type="entry name" value="PATCHED-RELATED, ISOFORM A"/>
    <property type="match status" value="1"/>
</dbReference>
<dbReference type="GO" id="GO:0016020">
    <property type="term" value="C:membrane"/>
    <property type="evidence" value="ECO:0007669"/>
    <property type="project" value="TreeGrafter"/>
</dbReference>
<dbReference type="EMBL" id="JH993040">
    <property type="protein sequence ID" value="EKX39406.1"/>
    <property type="molecule type" value="Genomic_DNA"/>
</dbReference>
<gene>
    <name evidence="4" type="ORF">GUITHDRAFT_143598</name>
</gene>
<evidence type="ECO:0000313" key="4">
    <source>
        <dbReference type="EMBL" id="EKX39406.1"/>
    </source>
</evidence>
<feature type="transmembrane region" description="Helical" evidence="2">
    <location>
        <begin position="848"/>
        <end position="871"/>
    </location>
</feature>
<feature type="domain" description="SSD" evidence="3">
    <location>
        <begin position="268"/>
        <end position="430"/>
    </location>
</feature>
<keyword evidence="2" id="KW-1133">Transmembrane helix</keyword>
<feature type="transmembrane region" description="Helical" evidence="2">
    <location>
        <begin position="298"/>
        <end position="317"/>
    </location>
</feature>
<keyword evidence="6" id="KW-1185">Reference proteome</keyword>
<dbReference type="Proteomes" id="UP000011087">
    <property type="component" value="Unassembled WGS sequence"/>
</dbReference>
<dbReference type="InterPro" id="IPR000731">
    <property type="entry name" value="SSD"/>
</dbReference>
<feature type="transmembrane region" description="Helical" evidence="2">
    <location>
        <begin position="371"/>
        <end position="395"/>
    </location>
</feature>
<feature type="transmembrane region" description="Helical" evidence="2">
    <location>
        <begin position="407"/>
        <end position="430"/>
    </location>
</feature>
<accession>L1IT22</accession>
<feature type="transmembrane region" description="Helical" evidence="2">
    <location>
        <begin position="716"/>
        <end position="734"/>
    </location>
</feature>
<feature type="transmembrane region" description="Helical" evidence="2">
    <location>
        <begin position="329"/>
        <end position="351"/>
    </location>
</feature>
<dbReference type="AlphaFoldDB" id="L1IT22"/>
<dbReference type="InterPro" id="IPR053958">
    <property type="entry name" value="HMGCR/SNAP/NPC1-like_SSD"/>
</dbReference>
<feature type="transmembrane region" description="Helical" evidence="2">
    <location>
        <begin position="741"/>
        <end position="759"/>
    </location>
</feature>
<dbReference type="eggNOG" id="KOG1934">
    <property type="taxonomic scope" value="Eukaryota"/>
</dbReference>
<dbReference type="Gene3D" id="1.20.1640.10">
    <property type="entry name" value="Multidrug efflux transporter AcrB transmembrane domain"/>
    <property type="match status" value="2"/>
</dbReference>
<dbReference type="Pfam" id="PF12349">
    <property type="entry name" value="Sterol-sensing"/>
    <property type="match status" value="1"/>
</dbReference>
<dbReference type="SUPFAM" id="SSF82866">
    <property type="entry name" value="Multidrug efflux transporter AcrB transmembrane domain"/>
    <property type="match status" value="2"/>
</dbReference>
<evidence type="ECO:0000256" key="1">
    <source>
        <dbReference type="ARBA" id="ARBA00005585"/>
    </source>
</evidence>
<reference evidence="6" key="2">
    <citation type="submission" date="2012-11" db="EMBL/GenBank/DDBJ databases">
        <authorList>
            <person name="Kuo A."/>
            <person name="Curtis B.A."/>
            <person name="Tanifuji G."/>
            <person name="Burki F."/>
            <person name="Gruber A."/>
            <person name="Irimia M."/>
            <person name="Maruyama S."/>
            <person name="Arias M.C."/>
            <person name="Ball S.G."/>
            <person name="Gile G.H."/>
            <person name="Hirakawa Y."/>
            <person name="Hopkins J.F."/>
            <person name="Rensing S.A."/>
            <person name="Schmutz J."/>
            <person name="Symeonidi A."/>
            <person name="Elias M."/>
            <person name="Eveleigh R.J."/>
            <person name="Herman E.K."/>
            <person name="Klute M.J."/>
            <person name="Nakayama T."/>
            <person name="Obornik M."/>
            <person name="Reyes-Prieto A."/>
            <person name="Armbrust E.V."/>
            <person name="Aves S.J."/>
            <person name="Beiko R.G."/>
            <person name="Coutinho P."/>
            <person name="Dacks J.B."/>
            <person name="Durnford D.G."/>
            <person name="Fast N.M."/>
            <person name="Green B.R."/>
            <person name="Grisdale C."/>
            <person name="Hempe F."/>
            <person name="Henrissat B."/>
            <person name="Hoppner M.P."/>
            <person name="Ishida K.-I."/>
            <person name="Kim E."/>
            <person name="Koreny L."/>
            <person name="Kroth P.G."/>
            <person name="Liu Y."/>
            <person name="Malik S.-B."/>
            <person name="Maier U.G."/>
            <person name="McRose D."/>
            <person name="Mock T."/>
            <person name="Neilson J.A."/>
            <person name="Onodera N.T."/>
            <person name="Poole A.M."/>
            <person name="Pritham E.J."/>
            <person name="Richards T.A."/>
            <person name="Rocap G."/>
            <person name="Roy S.W."/>
            <person name="Sarai C."/>
            <person name="Schaack S."/>
            <person name="Shirato S."/>
            <person name="Slamovits C.H."/>
            <person name="Spencer D.F."/>
            <person name="Suzuki S."/>
            <person name="Worden A.Z."/>
            <person name="Zauner S."/>
            <person name="Barry K."/>
            <person name="Bell C."/>
            <person name="Bharti A.K."/>
            <person name="Crow J.A."/>
            <person name="Grimwood J."/>
            <person name="Kramer R."/>
            <person name="Lindquist E."/>
            <person name="Lucas S."/>
            <person name="Salamov A."/>
            <person name="McFadden G.I."/>
            <person name="Lane C.E."/>
            <person name="Keeling P.J."/>
            <person name="Gray M.W."/>
            <person name="Grigoriev I.V."/>
            <person name="Archibald J.M."/>
        </authorList>
    </citation>
    <scope>NUCLEOTIDE SEQUENCE</scope>
    <source>
        <strain evidence="6">CCMP2712</strain>
    </source>
</reference>
<keyword evidence="2" id="KW-0472">Membrane</keyword>
<dbReference type="OMA" id="EMYNICC"/>
<dbReference type="HOGENOM" id="CLU_002359_4_0_1"/>
<evidence type="ECO:0000313" key="6">
    <source>
        <dbReference type="Proteomes" id="UP000011087"/>
    </source>
</evidence>
<dbReference type="PROSITE" id="PS50156">
    <property type="entry name" value="SSD"/>
    <property type="match status" value="1"/>
</dbReference>
<dbReference type="PANTHER" id="PTHR10796">
    <property type="entry name" value="PATCHED-RELATED"/>
    <property type="match status" value="1"/>
</dbReference>
<dbReference type="RefSeq" id="XP_005826386.1">
    <property type="nucleotide sequence ID" value="XM_005826329.1"/>
</dbReference>
<dbReference type="EnsemblProtists" id="EKX39406">
    <property type="protein sequence ID" value="EKX39406"/>
    <property type="gene ID" value="GUITHDRAFT_143598"/>
</dbReference>
<proteinExistence type="inferred from homology"/>
<reference evidence="5" key="3">
    <citation type="submission" date="2015-06" db="UniProtKB">
        <authorList>
            <consortium name="EnsemblProtists"/>
        </authorList>
    </citation>
    <scope>IDENTIFICATION</scope>
</reference>
<name>L1IT22_GUITC</name>
<protein>
    <recommendedName>
        <fullName evidence="3">SSD domain-containing protein</fullName>
    </recommendedName>
</protein>
<evidence type="ECO:0000256" key="2">
    <source>
        <dbReference type="SAM" id="Phobius"/>
    </source>
</evidence>
<dbReference type="PaxDb" id="55529-EKX39406"/>
<dbReference type="KEGG" id="gtt:GUITHDRAFT_143598"/>
<dbReference type="InterPro" id="IPR051697">
    <property type="entry name" value="Patched_domain-protein"/>
</dbReference>
<feature type="transmembrane region" description="Helical" evidence="2">
    <location>
        <begin position="494"/>
        <end position="519"/>
    </location>
</feature>
<evidence type="ECO:0000313" key="5">
    <source>
        <dbReference type="EnsemblProtists" id="EKX39406"/>
    </source>
</evidence>
<organism evidence="4">
    <name type="scientific">Guillardia theta (strain CCMP2712)</name>
    <name type="common">Cryptophyte</name>
    <dbReference type="NCBI Taxonomy" id="905079"/>
    <lineage>
        <taxon>Eukaryota</taxon>
        <taxon>Cryptophyceae</taxon>
        <taxon>Pyrenomonadales</taxon>
        <taxon>Geminigeraceae</taxon>
        <taxon>Guillardia</taxon>
    </lineage>
</organism>